<organism evidence="2">
    <name type="scientific">Mimivirus LCMiAC01</name>
    <dbReference type="NCBI Taxonomy" id="2506608"/>
    <lineage>
        <taxon>Viruses</taxon>
        <taxon>Varidnaviria</taxon>
        <taxon>Bamfordvirae</taxon>
        <taxon>Nucleocytoviricota</taxon>
        <taxon>Megaviricetes</taxon>
        <taxon>Imitervirales</taxon>
        <taxon>Mimiviridae</taxon>
        <taxon>Klosneuvirinae</taxon>
    </lineage>
</organism>
<evidence type="ECO:0000313" key="2">
    <source>
        <dbReference type="EMBL" id="QBK88888.1"/>
    </source>
</evidence>
<dbReference type="EMBL" id="MK500403">
    <property type="protein sequence ID" value="QBK88888.1"/>
    <property type="molecule type" value="Genomic_DNA"/>
</dbReference>
<evidence type="ECO:0000256" key="1">
    <source>
        <dbReference type="ARBA" id="ARBA00023163"/>
    </source>
</evidence>
<sequence>MTQTDIKRILKKLGQTKYYEHRAHILSKFNGLPPPTINRETEEKLRDMFKQIQLPFQKHKPSTRKNFLSYSFVLHKFFQLLELDDLVACFQLLKSREKLRQQDAIWKNICKELDWQFIPSI</sequence>
<proteinExistence type="predicted"/>
<dbReference type="GO" id="GO:0046782">
    <property type="term" value="P:regulation of viral transcription"/>
    <property type="evidence" value="ECO:0007669"/>
    <property type="project" value="InterPro"/>
</dbReference>
<protein>
    <submittedName>
        <fullName evidence="2">Late transcription factor 3-like protein</fullName>
    </submittedName>
</protein>
<dbReference type="Pfam" id="PF04947">
    <property type="entry name" value="Pox_VLTF3"/>
    <property type="match status" value="1"/>
</dbReference>
<reference evidence="2" key="1">
    <citation type="journal article" date="2019" name="MBio">
        <title>Virus Genomes from Deep Sea Sediments Expand the Ocean Megavirome and Support Independent Origins of Viral Gigantism.</title>
        <authorList>
            <person name="Backstrom D."/>
            <person name="Yutin N."/>
            <person name="Jorgensen S.L."/>
            <person name="Dharamshi J."/>
            <person name="Homa F."/>
            <person name="Zaremba-Niedwiedzka K."/>
            <person name="Spang A."/>
            <person name="Wolf Y.I."/>
            <person name="Koonin E.V."/>
            <person name="Ettema T.J."/>
        </authorList>
    </citation>
    <scope>NUCLEOTIDE SEQUENCE</scope>
</reference>
<keyword evidence="1" id="KW-0804">Transcription</keyword>
<gene>
    <name evidence="2" type="ORF">LCMiAC01_05700</name>
</gene>
<accession>A0A481Z089</accession>
<dbReference type="InterPro" id="IPR007031">
    <property type="entry name" value="Poxvirus_VLTF3"/>
</dbReference>
<name>A0A481Z089_9VIRU</name>